<evidence type="ECO:0000313" key="12">
    <source>
        <dbReference type="Proteomes" id="UP000594638"/>
    </source>
</evidence>
<dbReference type="PANTHER" id="PTHR10485:SF0">
    <property type="entry name" value="AT05822P-RELATED"/>
    <property type="match status" value="1"/>
</dbReference>
<dbReference type="GO" id="GO:0005744">
    <property type="term" value="C:TIM23 mitochondrial import inner membrane translocase complex"/>
    <property type="evidence" value="ECO:0007669"/>
    <property type="project" value="TreeGrafter"/>
</dbReference>
<evidence type="ECO:0000256" key="5">
    <source>
        <dbReference type="ARBA" id="ARBA00022792"/>
    </source>
</evidence>
<keyword evidence="4" id="KW-0812">Transmembrane</keyword>
<evidence type="ECO:0000256" key="8">
    <source>
        <dbReference type="ARBA" id="ARBA00023010"/>
    </source>
</evidence>
<proteinExistence type="inferred from homology"/>
<reference evidence="11 12" key="1">
    <citation type="submission" date="2019-12" db="EMBL/GenBank/DDBJ databases">
        <authorList>
            <person name="Alioto T."/>
            <person name="Alioto T."/>
            <person name="Gomez Garrido J."/>
        </authorList>
    </citation>
    <scope>NUCLEOTIDE SEQUENCE [LARGE SCALE GENOMIC DNA]</scope>
</reference>
<dbReference type="Gramene" id="OE9A060189T1">
    <property type="protein sequence ID" value="OE9A060189C1"/>
    <property type="gene ID" value="OE9A060189"/>
</dbReference>
<organism evidence="11 12">
    <name type="scientific">Olea europaea subsp. europaea</name>
    <dbReference type="NCBI Taxonomy" id="158383"/>
    <lineage>
        <taxon>Eukaryota</taxon>
        <taxon>Viridiplantae</taxon>
        <taxon>Streptophyta</taxon>
        <taxon>Embryophyta</taxon>
        <taxon>Tracheophyta</taxon>
        <taxon>Spermatophyta</taxon>
        <taxon>Magnoliopsida</taxon>
        <taxon>eudicotyledons</taxon>
        <taxon>Gunneridae</taxon>
        <taxon>Pentapetalae</taxon>
        <taxon>asterids</taxon>
        <taxon>lamiids</taxon>
        <taxon>Lamiales</taxon>
        <taxon>Oleaceae</taxon>
        <taxon>Oleeae</taxon>
        <taxon>Olea</taxon>
    </lineage>
</organism>
<dbReference type="Pfam" id="PF02466">
    <property type="entry name" value="Tim17"/>
    <property type="match status" value="1"/>
</dbReference>
<evidence type="ECO:0000256" key="9">
    <source>
        <dbReference type="ARBA" id="ARBA00023128"/>
    </source>
</evidence>
<protein>
    <submittedName>
        <fullName evidence="11">Mitochondrial import inner membrane translocase subunit TIM17-2-like</fullName>
    </submittedName>
</protein>
<comment type="caution">
    <text evidence="11">The sequence shown here is derived from an EMBL/GenBank/DDBJ whole genome shotgun (WGS) entry which is preliminary data.</text>
</comment>
<evidence type="ECO:0000313" key="11">
    <source>
        <dbReference type="EMBL" id="CAA3015440.1"/>
    </source>
</evidence>
<keyword evidence="7" id="KW-1133">Transmembrane helix</keyword>
<dbReference type="GO" id="GO:0030150">
    <property type="term" value="P:protein import into mitochondrial matrix"/>
    <property type="evidence" value="ECO:0007669"/>
    <property type="project" value="TreeGrafter"/>
</dbReference>
<evidence type="ECO:0000256" key="1">
    <source>
        <dbReference type="ARBA" id="ARBA00004448"/>
    </source>
</evidence>
<comment type="subcellular location">
    <subcellularLocation>
        <location evidence="1">Mitochondrion inner membrane</location>
        <topology evidence="1">Multi-pass membrane protein</topology>
    </subcellularLocation>
</comment>
<comment type="similarity">
    <text evidence="2">Belongs to the Tim17/Tim22/Tim23 family.</text>
</comment>
<dbReference type="Proteomes" id="UP000594638">
    <property type="component" value="Unassembled WGS sequence"/>
</dbReference>
<evidence type="ECO:0000256" key="7">
    <source>
        <dbReference type="ARBA" id="ARBA00022989"/>
    </source>
</evidence>
<accession>A0A8S0U8Z8</accession>
<evidence type="ECO:0000256" key="2">
    <source>
        <dbReference type="ARBA" id="ARBA00008444"/>
    </source>
</evidence>
<keyword evidence="8" id="KW-0811">Translocation</keyword>
<keyword evidence="9" id="KW-0496">Mitochondrion</keyword>
<name>A0A8S0U8Z8_OLEEU</name>
<evidence type="ECO:0000256" key="6">
    <source>
        <dbReference type="ARBA" id="ARBA00022927"/>
    </source>
</evidence>
<dbReference type="GO" id="GO:0008320">
    <property type="term" value="F:protein transmembrane transporter activity"/>
    <property type="evidence" value="ECO:0007669"/>
    <property type="project" value="TreeGrafter"/>
</dbReference>
<evidence type="ECO:0000256" key="4">
    <source>
        <dbReference type="ARBA" id="ARBA00022692"/>
    </source>
</evidence>
<keyword evidence="12" id="KW-1185">Reference proteome</keyword>
<evidence type="ECO:0000256" key="10">
    <source>
        <dbReference type="ARBA" id="ARBA00023136"/>
    </source>
</evidence>
<keyword evidence="6" id="KW-0653">Protein transport</keyword>
<dbReference type="PANTHER" id="PTHR10485">
    <property type="entry name" value="MITOCHONDRIAL IMPORT INNER MEMBRANE TRANSLOCASE SUBUNIT TIM-17"/>
    <property type="match status" value="1"/>
</dbReference>
<keyword evidence="10" id="KW-0472">Membrane</keyword>
<gene>
    <name evidence="11" type="ORF">OLEA9_A060189</name>
</gene>
<dbReference type="OrthoDB" id="2261329at2759"/>
<dbReference type="EMBL" id="CACTIH010007551">
    <property type="protein sequence ID" value="CAA3015440.1"/>
    <property type="molecule type" value="Genomic_DNA"/>
</dbReference>
<dbReference type="AlphaFoldDB" id="A0A8S0U8Z8"/>
<sequence length="160" mass="17606">MLKGMYNSPKGECLIRGSQAVRLYAPRWASYSAAWGGLSSVFRSSMINVRQKDDAWTSILLEVATIGFLNMRQGLGPTSRSALIVGSAMALFEGYLNIVENKVASNVQSPQSDFEELDKMQKSGGINVTASSFSLLVVEEKEIEIEKVFNLVCFVGREQL</sequence>
<keyword evidence="3" id="KW-0813">Transport</keyword>
<evidence type="ECO:0000256" key="3">
    <source>
        <dbReference type="ARBA" id="ARBA00022448"/>
    </source>
</evidence>
<keyword evidence="5" id="KW-0999">Mitochondrion inner membrane</keyword>